<feature type="domain" description="PLAT" evidence="2">
    <location>
        <begin position="1"/>
        <end position="116"/>
    </location>
</feature>
<dbReference type="RefSeq" id="XP_020906173.1">
    <property type="nucleotide sequence ID" value="XM_021050514.1"/>
</dbReference>
<dbReference type="PROSITE" id="PS50095">
    <property type="entry name" value="PLAT"/>
    <property type="match status" value="1"/>
</dbReference>
<dbReference type="PANTHER" id="PTHR45901">
    <property type="entry name" value="PROTEIN CBG12474"/>
    <property type="match status" value="1"/>
</dbReference>
<evidence type="ECO:0000259" key="2">
    <source>
        <dbReference type="PROSITE" id="PS50095"/>
    </source>
</evidence>
<dbReference type="GeneID" id="110244308"/>
<evidence type="ECO:0000313" key="4">
    <source>
        <dbReference type="Proteomes" id="UP000887567"/>
    </source>
</evidence>
<dbReference type="EnsemblMetazoa" id="XM_021050514.1">
    <property type="protein sequence ID" value="XP_020906173.1"/>
    <property type="gene ID" value="LOC110244308"/>
</dbReference>
<comment type="caution">
    <text evidence="1">Lacks conserved residue(s) required for the propagation of feature annotation.</text>
</comment>
<organism evidence="3 4">
    <name type="scientific">Exaiptasia diaphana</name>
    <name type="common">Tropical sea anemone</name>
    <name type="synonym">Aiptasia pulchella</name>
    <dbReference type="NCBI Taxonomy" id="2652724"/>
    <lineage>
        <taxon>Eukaryota</taxon>
        <taxon>Metazoa</taxon>
        <taxon>Cnidaria</taxon>
        <taxon>Anthozoa</taxon>
        <taxon>Hexacorallia</taxon>
        <taxon>Actiniaria</taxon>
        <taxon>Aiptasiidae</taxon>
        <taxon>Exaiptasia</taxon>
    </lineage>
</organism>
<dbReference type="OrthoDB" id="5950867at2759"/>
<dbReference type="KEGG" id="epa:110243913"/>
<dbReference type="KEGG" id="epa:110244308"/>
<dbReference type="InterPro" id="IPR052970">
    <property type="entry name" value="Inner_ear_hair_cell_LOXHD"/>
</dbReference>
<dbReference type="SMART" id="SM00308">
    <property type="entry name" value="LH2"/>
    <property type="match status" value="1"/>
</dbReference>
<dbReference type="PANTHER" id="PTHR45901:SF3">
    <property type="entry name" value="LIPOXYGENASE HOMOLOGY DOMAIN-CONTAINING PROTEIN 1"/>
    <property type="match status" value="1"/>
</dbReference>
<dbReference type="Proteomes" id="UP000887567">
    <property type="component" value="Unplaced"/>
</dbReference>
<reference evidence="3" key="1">
    <citation type="submission" date="2022-11" db="UniProtKB">
        <authorList>
            <consortium name="EnsemblMetazoa"/>
        </authorList>
    </citation>
    <scope>IDENTIFICATION</scope>
</reference>
<proteinExistence type="predicted"/>
<dbReference type="CDD" id="cd01756">
    <property type="entry name" value="PLAT_repeat"/>
    <property type="match status" value="1"/>
</dbReference>
<evidence type="ECO:0000256" key="1">
    <source>
        <dbReference type="PROSITE-ProRule" id="PRU00152"/>
    </source>
</evidence>
<name>A0A913XLT6_EXADI</name>
<dbReference type="OMA" id="ELICENA"/>
<dbReference type="AlphaFoldDB" id="A0A913XLT6"/>
<sequence length="130" mass="15021">IPYEIAVYTGNVFGAGTDAKVFITLYGEKGISPEKELDTKNSNDFERDHTDIYLLDFPFEGTLKKIKIRHDNSWFGSGWFLEKVVIKDPRGCMYTFPCHKWLAANYGDKKVARFIETRSVCEQDIKKKTK</sequence>
<dbReference type="Pfam" id="PF01477">
    <property type="entry name" value="PLAT"/>
    <property type="match status" value="1"/>
</dbReference>
<dbReference type="SUPFAM" id="SSF49723">
    <property type="entry name" value="Lipase/lipooxygenase domain (PLAT/LH2 domain)"/>
    <property type="match status" value="1"/>
</dbReference>
<evidence type="ECO:0000313" key="3">
    <source>
        <dbReference type="EnsemblMetazoa" id="XP_020906173.1"/>
    </source>
</evidence>
<dbReference type="GeneID" id="110243913"/>
<keyword evidence="4" id="KW-1185">Reference proteome</keyword>
<dbReference type="Gene3D" id="2.40.180.10">
    <property type="entry name" value="Catalase core domain"/>
    <property type="match status" value="1"/>
</dbReference>
<protein>
    <recommendedName>
        <fullName evidence="2">PLAT domain-containing protein</fullName>
    </recommendedName>
</protein>
<dbReference type="InterPro" id="IPR036392">
    <property type="entry name" value="PLAT/LH2_dom_sf"/>
</dbReference>
<accession>A0A913XLT6</accession>
<dbReference type="RefSeq" id="XP_020905727.1">
    <property type="nucleotide sequence ID" value="XM_021050068.1"/>
</dbReference>
<dbReference type="InterPro" id="IPR001024">
    <property type="entry name" value="PLAT/LH2_dom"/>
</dbReference>
<dbReference type="EnsemblMetazoa" id="XM_021050068.1">
    <property type="protein sequence ID" value="XP_020905727.1"/>
    <property type="gene ID" value="LOC110243913"/>
</dbReference>